<evidence type="ECO:0000313" key="2">
    <source>
        <dbReference type="Proteomes" id="UP001596432"/>
    </source>
</evidence>
<comment type="caution">
    <text evidence="1">The sequence shown here is derived from an EMBL/GenBank/DDBJ whole genome shotgun (WGS) entry which is preliminary data.</text>
</comment>
<dbReference type="PANTHER" id="PTHR35519:SF2">
    <property type="entry name" value="PH DOMAIN PROTEIN"/>
    <property type="match status" value="1"/>
</dbReference>
<evidence type="ECO:0000313" key="1">
    <source>
        <dbReference type="EMBL" id="MFC7143116.1"/>
    </source>
</evidence>
<dbReference type="RefSeq" id="WP_382261997.1">
    <property type="nucleotide sequence ID" value="NZ_JBHTAS010000003.1"/>
</dbReference>
<accession>A0ABD5Y8A5</accession>
<organism evidence="1 2">
    <name type="scientific">Halosimplex aquaticum</name>
    <dbReference type="NCBI Taxonomy" id="3026162"/>
    <lineage>
        <taxon>Archaea</taxon>
        <taxon>Methanobacteriati</taxon>
        <taxon>Methanobacteriota</taxon>
        <taxon>Stenosarchaea group</taxon>
        <taxon>Halobacteria</taxon>
        <taxon>Halobacteriales</taxon>
        <taxon>Haloarculaceae</taxon>
        <taxon>Halosimplex</taxon>
    </lineage>
</organism>
<dbReference type="InterPro" id="IPR025187">
    <property type="entry name" value="DUF4112"/>
</dbReference>
<reference evidence="1 2" key="1">
    <citation type="journal article" date="2019" name="Int. J. Syst. Evol. Microbiol.">
        <title>The Global Catalogue of Microorganisms (GCM) 10K type strain sequencing project: providing services to taxonomists for standard genome sequencing and annotation.</title>
        <authorList>
            <consortium name="The Broad Institute Genomics Platform"/>
            <consortium name="The Broad Institute Genome Sequencing Center for Infectious Disease"/>
            <person name="Wu L."/>
            <person name="Ma J."/>
        </authorList>
    </citation>
    <scope>NUCLEOTIDE SEQUENCE [LARGE SCALE GENOMIC DNA]</scope>
    <source>
        <strain evidence="1 2">XZYJT29</strain>
    </source>
</reference>
<gene>
    <name evidence="1" type="ORF">ACFQMA_25285</name>
</gene>
<dbReference type="Pfam" id="PF13430">
    <property type="entry name" value="DUF4112"/>
    <property type="match status" value="1"/>
</dbReference>
<keyword evidence="2" id="KW-1185">Reference proteome</keyword>
<dbReference type="PANTHER" id="PTHR35519">
    <property type="entry name" value="MEMBRANE PROTEINS"/>
    <property type="match status" value="1"/>
</dbReference>
<protein>
    <submittedName>
        <fullName evidence="1">DUF4112 domain-containing protein</fullName>
    </submittedName>
</protein>
<dbReference type="AlphaFoldDB" id="A0ABD5Y8A5"/>
<proteinExistence type="predicted"/>
<name>A0ABD5Y8A5_9EURY</name>
<dbReference type="Proteomes" id="UP001596432">
    <property type="component" value="Unassembled WGS sequence"/>
</dbReference>
<dbReference type="EMBL" id="JBHTAS010000003">
    <property type="protein sequence ID" value="MFC7143116.1"/>
    <property type="molecule type" value="Genomic_DNA"/>
</dbReference>
<sequence>MATATNTERSPTGDTDEQAALSRARRVAHLLDEAVRVPVIGYRIGIDPILGIAPISGDLVAALASLYIVFKAVEVGVPGRHVAAMLGRVGVEFVLGSVPVLGTILDAGWKVNKRNVDIIEAHIEEAA</sequence>